<proteinExistence type="predicted"/>
<name>A0A845BIV3_9NEIS</name>
<dbReference type="AlphaFoldDB" id="A0A845BIV3"/>
<organism evidence="1 2">
    <name type="scientific">Craterilacuibacter sinensis</name>
    <dbReference type="NCBI Taxonomy" id="2686017"/>
    <lineage>
        <taxon>Bacteria</taxon>
        <taxon>Pseudomonadati</taxon>
        <taxon>Pseudomonadota</taxon>
        <taxon>Betaproteobacteria</taxon>
        <taxon>Neisseriales</taxon>
        <taxon>Neisseriaceae</taxon>
        <taxon>Craterilacuibacter</taxon>
    </lineage>
</organism>
<comment type="caution">
    <text evidence="1">The sequence shown here is derived from an EMBL/GenBank/DDBJ whole genome shotgun (WGS) entry which is preliminary data.</text>
</comment>
<reference evidence="1 2" key="1">
    <citation type="submission" date="2019-12" db="EMBL/GenBank/DDBJ databases">
        <title>Neisseriaceae gen. nov. sp. Genome sequencing and assembly.</title>
        <authorList>
            <person name="Liu Z."/>
            <person name="Li A."/>
        </authorList>
    </citation>
    <scope>NUCLEOTIDE SEQUENCE [LARGE SCALE GENOMIC DNA]</scope>
    <source>
        <strain evidence="1 2">B2N2-7</strain>
    </source>
</reference>
<accession>A0A845BIV3</accession>
<evidence type="ECO:0000313" key="2">
    <source>
        <dbReference type="Proteomes" id="UP000467214"/>
    </source>
</evidence>
<evidence type="ECO:0000313" key="1">
    <source>
        <dbReference type="EMBL" id="MXR36112.1"/>
    </source>
</evidence>
<gene>
    <name evidence="1" type="ORF">GQF02_03865</name>
</gene>
<dbReference type="EMBL" id="WSSB01000003">
    <property type="protein sequence ID" value="MXR36112.1"/>
    <property type="molecule type" value="Genomic_DNA"/>
</dbReference>
<sequence length="266" mass="29086">MALSWQQGYAELEDVDGETLRECLLAHMRGCSRAPEFNFMVQTDSAAPCPVQHLCKISPADYQTAAQAMADDQRALGFLAGFATDTVVGNKGFVSPTAFDFSSGNQKLAQKFCGLAALLDPDSRRGRKALPTEVLLEAALLGGVYARDQHSLGWDPVILKSHGYAGKAPTNDTQLSQPWLTWLAVESLPWHPLVPDGNNRAVTTGWRRGGAYLWPEWTCPLTAPEVRLLRARPVDTLGYLPGVQGVWLSRRIGVGEFNFFAPATRT</sequence>
<protein>
    <submittedName>
        <fullName evidence="1">Uncharacterized protein</fullName>
    </submittedName>
</protein>
<dbReference type="RefSeq" id="WP_160794986.1">
    <property type="nucleotide sequence ID" value="NZ_WSSB01000003.1"/>
</dbReference>
<dbReference type="Proteomes" id="UP000467214">
    <property type="component" value="Unassembled WGS sequence"/>
</dbReference>
<keyword evidence="2" id="KW-1185">Reference proteome</keyword>